<keyword evidence="3" id="KW-0540">Nuclease</keyword>
<dbReference type="PANTHER" id="PTHR37984:SF5">
    <property type="entry name" value="PROTEIN NYNRIN-LIKE"/>
    <property type="match status" value="1"/>
</dbReference>
<dbReference type="InterPro" id="IPR000477">
    <property type="entry name" value="RT_dom"/>
</dbReference>
<keyword evidence="7" id="KW-0863">Zinc-finger</keyword>
<dbReference type="InterPro" id="IPR050951">
    <property type="entry name" value="Retrovirus_Pol_polyprotein"/>
</dbReference>
<keyword evidence="2" id="KW-0548">Nucleotidyltransferase</keyword>
<reference evidence="9 10" key="1">
    <citation type="journal article" date="2021" name="bioRxiv">
        <title>Chromosome-scale and haplotype-resolved genome assembly of a tetraploid potato cultivar.</title>
        <authorList>
            <person name="Sun H."/>
            <person name="Jiao W.-B."/>
            <person name="Krause K."/>
            <person name="Campoy J.A."/>
            <person name="Goel M."/>
            <person name="Folz-Donahue K."/>
            <person name="Kukat C."/>
            <person name="Huettel B."/>
            <person name="Schneeberger K."/>
        </authorList>
    </citation>
    <scope>NUCLEOTIDE SEQUENCE [LARGE SCALE GENOMIC DNA]</scope>
    <source>
        <strain evidence="9">SolTubOtavaFocal</strain>
        <tissue evidence="9">Leaves</tissue>
    </source>
</reference>
<evidence type="ECO:0000313" key="10">
    <source>
        <dbReference type="Proteomes" id="UP000826656"/>
    </source>
</evidence>
<dbReference type="CDD" id="cd09274">
    <property type="entry name" value="RNase_HI_RT_Ty3"/>
    <property type="match status" value="1"/>
</dbReference>
<evidence type="ECO:0000256" key="1">
    <source>
        <dbReference type="ARBA" id="ARBA00022679"/>
    </source>
</evidence>
<evidence type="ECO:0000313" key="9">
    <source>
        <dbReference type="EMBL" id="KAH0780143.1"/>
    </source>
</evidence>
<evidence type="ECO:0000259" key="8">
    <source>
        <dbReference type="PROSITE" id="PS50158"/>
    </source>
</evidence>
<dbReference type="InterPro" id="IPR041588">
    <property type="entry name" value="Integrase_H2C2"/>
</dbReference>
<comment type="caution">
    <text evidence="9">The sequence shown here is derived from an EMBL/GenBank/DDBJ whole genome shotgun (WGS) entry which is preliminary data.</text>
</comment>
<dbReference type="CDD" id="cd01647">
    <property type="entry name" value="RT_LTR"/>
    <property type="match status" value="1"/>
</dbReference>
<dbReference type="InterPro" id="IPR043128">
    <property type="entry name" value="Rev_trsase/Diguanyl_cyclase"/>
</dbReference>
<keyword evidence="5" id="KW-0378">Hydrolase</keyword>
<keyword evidence="7" id="KW-0479">Metal-binding</keyword>
<feature type="domain" description="CCHC-type" evidence="8">
    <location>
        <begin position="24"/>
        <end position="39"/>
    </location>
</feature>
<evidence type="ECO:0000256" key="7">
    <source>
        <dbReference type="PROSITE-ProRule" id="PRU00047"/>
    </source>
</evidence>
<dbReference type="InterPro" id="IPR043502">
    <property type="entry name" value="DNA/RNA_pol_sf"/>
</dbReference>
<gene>
    <name evidence="9" type="ORF">KY290_006570</name>
</gene>
<dbReference type="SUPFAM" id="SSF56672">
    <property type="entry name" value="DNA/RNA polymerases"/>
    <property type="match status" value="1"/>
</dbReference>
<name>A0ABQ7WHD1_SOLTU</name>
<dbReference type="Proteomes" id="UP000826656">
    <property type="component" value="Unassembled WGS sequence"/>
</dbReference>
<dbReference type="PANTHER" id="PTHR37984">
    <property type="entry name" value="PROTEIN CBG26694"/>
    <property type="match status" value="1"/>
</dbReference>
<evidence type="ECO:0000256" key="4">
    <source>
        <dbReference type="ARBA" id="ARBA00022759"/>
    </source>
</evidence>
<dbReference type="InterPro" id="IPR041373">
    <property type="entry name" value="RT_RNaseH"/>
</dbReference>
<keyword evidence="10" id="KW-1185">Reference proteome</keyword>
<evidence type="ECO:0000256" key="5">
    <source>
        <dbReference type="ARBA" id="ARBA00022801"/>
    </source>
</evidence>
<dbReference type="Gene3D" id="3.30.70.270">
    <property type="match status" value="1"/>
</dbReference>
<dbReference type="Gene3D" id="3.10.10.10">
    <property type="entry name" value="HIV Type 1 Reverse Transcriptase, subunit A, domain 1"/>
    <property type="match status" value="1"/>
</dbReference>
<dbReference type="Gene3D" id="1.10.340.70">
    <property type="match status" value="1"/>
</dbReference>
<protein>
    <recommendedName>
        <fullName evidence="8">CCHC-type domain-containing protein</fullName>
    </recommendedName>
</protein>
<keyword evidence="7" id="KW-0862">Zinc</keyword>
<keyword evidence="6" id="KW-0695">RNA-directed DNA polymerase</keyword>
<dbReference type="EMBL" id="JAIVGD010000002">
    <property type="protein sequence ID" value="KAH0780143.1"/>
    <property type="molecule type" value="Genomic_DNA"/>
</dbReference>
<dbReference type="Pfam" id="PF00078">
    <property type="entry name" value="RVT_1"/>
    <property type="match status" value="1"/>
</dbReference>
<proteinExistence type="predicted"/>
<keyword evidence="1" id="KW-0808">Transferase</keyword>
<evidence type="ECO:0000256" key="3">
    <source>
        <dbReference type="ARBA" id="ARBA00022722"/>
    </source>
</evidence>
<dbReference type="SMART" id="SM00343">
    <property type="entry name" value="ZnF_C2HC"/>
    <property type="match status" value="1"/>
</dbReference>
<evidence type="ECO:0000256" key="2">
    <source>
        <dbReference type="ARBA" id="ARBA00022695"/>
    </source>
</evidence>
<organism evidence="9 10">
    <name type="scientific">Solanum tuberosum</name>
    <name type="common">Potato</name>
    <dbReference type="NCBI Taxonomy" id="4113"/>
    <lineage>
        <taxon>Eukaryota</taxon>
        <taxon>Viridiplantae</taxon>
        <taxon>Streptophyta</taxon>
        <taxon>Embryophyta</taxon>
        <taxon>Tracheophyta</taxon>
        <taxon>Spermatophyta</taxon>
        <taxon>Magnoliopsida</taxon>
        <taxon>eudicotyledons</taxon>
        <taxon>Gunneridae</taxon>
        <taxon>Pentapetalae</taxon>
        <taxon>asterids</taxon>
        <taxon>lamiids</taxon>
        <taxon>Solanales</taxon>
        <taxon>Solanaceae</taxon>
        <taxon>Solanoideae</taxon>
        <taxon>Solaneae</taxon>
        <taxon>Solanum</taxon>
    </lineage>
</organism>
<dbReference type="Pfam" id="PF17921">
    <property type="entry name" value="Integrase_H2C2"/>
    <property type="match status" value="1"/>
</dbReference>
<accession>A0ABQ7WHD1</accession>
<dbReference type="InterPro" id="IPR001878">
    <property type="entry name" value="Znf_CCHC"/>
</dbReference>
<keyword evidence="4" id="KW-0255">Endonuclease</keyword>
<dbReference type="PROSITE" id="PS50158">
    <property type="entry name" value="ZF_CCHC"/>
    <property type="match status" value="1"/>
</dbReference>
<sequence>MTFPNCPKCGKNHPGKCPAVKEECFRCGQSGHELKDCPSTRWRSTPEQVVCSPGLLGPGRFSRCGHWYVTTVIFGVRPETLSEPFSISTPIGDPVIARWVYKNCPITVSQKVTSANLVELERFPNESVLEWKGSSSVPIGRFISYLKARKMISKDILPNTQPISILPYRMAPAELNELKEQLNDLLDKGFVRPSISPWGAPVLFMKKIDGTLRMYIDYRQLNKLTIKNRYPIPRINGLFDQLQGASCFSKIDLRSSYHQLRVRDSDIPKTAFKTQYGYYEFVVMSFGLINAPAAFMDLMARTLKDRQLFAKFSKCEFWFESVAFLCHVVSSEGIRVDSQKIKAVKQWPRPTSPIDIRSFLGLPGYYKRFVEGFSSIASPLTKLTQKKVKFSGQMSRGKVITYASRRLKVHEKNYPTHGLELAAVVFSLKIWRHYLYGVRVDVFTDHKSFQYVFTQKELNLRMANVMVDALSRLSMGSVAHVEEEMKESAKDVHQLPRLRNRSESSLVAEVKEKQAESDPILLQLKSAVHLQKVEVFSQGGDSVLHYQGRVCVPNVGELRQQIFTEAHNSSYSIHPGATKMYRDLQEVFWWNVMKRDIADFVSQCHNW</sequence>
<dbReference type="Pfam" id="PF17917">
    <property type="entry name" value="RT_RNaseH"/>
    <property type="match status" value="1"/>
</dbReference>
<dbReference type="Gene3D" id="4.10.60.10">
    <property type="entry name" value="Zinc finger, CCHC-type"/>
    <property type="match status" value="1"/>
</dbReference>
<evidence type="ECO:0000256" key="6">
    <source>
        <dbReference type="ARBA" id="ARBA00022918"/>
    </source>
</evidence>